<dbReference type="Pfam" id="PF01022">
    <property type="entry name" value="HTH_5"/>
    <property type="match status" value="1"/>
</dbReference>
<accession>A0A1B1BEP5</accession>
<dbReference type="SUPFAM" id="SSF46785">
    <property type="entry name" value="Winged helix' DNA-binding domain"/>
    <property type="match status" value="1"/>
</dbReference>
<evidence type="ECO:0000259" key="4">
    <source>
        <dbReference type="PROSITE" id="PS50987"/>
    </source>
</evidence>
<dbReference type="NCBIfam" id="NF033788">
    <property type="entry name" value="HTH_metalloreg"/>
    <property type="match status" value="1"/>
</dbReference>
<dbReference type="PANTHER" id="PTHR43132:SF2">
    <property type="entry name" value="ARSENICAL RESISTANCE OPERON REPRESSOR ARSR-RELATED"/>
    <property type="match status" value="1"/>
</dbReference>
<evidence type="ECO:0000313" key="5">
    <source>
        <dbReference type="EMBL" id="ANP71068.1"/>
    </source>
</evidence>
<reference evidence="5 6" key="1">
    <citation type="submission" date="2016-06" db="EMBL/GenBank/DDBJ databases">
        <title>Genome sequencing of Cryobacterium arcticum PAMC 27867.</title>
        <authorList>
            <person name="Lee J."/>
            <person name="Kim O.-S."/>
        </authorList>
    </citation>
    <scope>NUCLEOTIDE SEQUENCE [LARGE SCALE GENOMIC DNA]</scope>
    <source>
        <strain evidence="5 6">PAMC 27867</strain>
    </source>
</reference>
<evidence type="ECO:0000256" key="1">
    <source>
        <dbReference type="ARBA" id="ARBA00023015"/>
    </source>
</evidence>
<dbReference type="InterPro" id="IPR036390">
    <property type="entry name" value="WH_DNA-bd_sf"/>
</dbReference>
<dbReference type="OrthoDB" id="194599at2"/>
<evidence type="ECO:0000256" key="2">
    <source>
        <dbReference type="ARBA" id="ARBA00023125"/>
    </source>
</evidence>
<dbReference type="PROSITE" id="PS50987">
    <property type="entry name" value="HTH_ARSR_2"/>
    <property type="match status" value="1"/>
</dbReference>
<dbReference type="PANTHER" id="PTHR43132">
    <property type="entry name" value="ARSENICAL RESISTANCE OPERON REPRESSOR ARSR-RELATED"/>
    <property type="match status" value="1"/>
</dbReference>
<dbReference type="InterPro" id="IPR011991">
    <property type="entry name" value="ArsR-like_HTH"/>
</dbReference>
<organism evidence="5 6">
    <name type="scientific">Cryobacterium arcticum</name>
    <dbReference type="NCBI Taxonomy" id="670052"/>
    <lineage>
        <taxon>Bacteria</taxon>
        <taxon>Bacillati</taxon>
        <taxon>Actinomycetota</taxon>
        <taxon>Actinomycetes</taxon>
        <taxon>Micrococcales</taxon>
        <taxon>Microbacteriaceae</taxon>
        <taxon>Cryobacterium</taxon>
    </lineage>
</organism>
<evidence type="ECO:0000256" key="3">
    <source>
        <dbReference type="ARBA" id="ARBA00023163"/>
    </source>
</evidence>
<sequence>MEPLSQTFNDTFTDANRPLYEVKANLFKGLAHPVRVRVLEVLANATGDLSVTDLLTDTGLEASHLSQHLSVLRRHNLVLAERRGSLVFYRLAYPQVADLLAVARQLLVEILETTQQNLANTVGLPSLVSAGAASSDAVTR</sequence>
<dbReference type="CDD" id="cd00090">
    <property type="entry name" value="HTH_ARSR"/>
    <property type="match status" value="1"/>
</dbReference>
<keyword evidence="3" id="KW-0804">Transcription</keyword>
<dbReference type="GO" id="GO:0003677">
    <property type="term" value="F:DNA binding"/>
    <property type="evidence" value="ECO:0007669"/>
    <property type="project" value="UniProtKB-KW"/>
</dbReference>
<protein>
    <submittedName>
        <fullName evidence="5">ArsR family transcriptional regulator</fullName>
    </submittedName>
</protein>
<dbReference type="PRINTS" id="PR00778">
    <property type="entry name" value="HTHARSR"/>
</dbReference>
<dbReference type="PATRIC" id="fig|670052.7.peg.95"/>
<dbReference type="EMBL" id="CP016282">
    <property type="protein sequence ID" value="ANP71068.1"/>
    <property type="molecule type" value="Genomic_DNA"/>
</dbReference>
<keyword evidence="2" id="KW-0238">DNA-binding</keyword>
<dbReference type="RefSeq" id="WP_066591676.1">
    <property type="nucleotide sequence ID" value="NZ_CP016282.1"/>
</dbReference>
<keyword evidence="6" id="KW-1185">Reference proteome</keyword>
<feature type="domain" description="HTH arsR-type" evidence="4">
    <location>
        <begin position="15"/>
        <end position="111"/>
    </location>
</feature>
<keyword evidence="1" id="KW-0805">Transcription regulation</keyword>
<dbReference type="Gene3D" id="1.10.10.10">
    <property type="entry name" value="Winged helix-like DNA-binding domain superfamily/Winged helix DNA-binding domain"/>
    <property type="match status" value="1"/>
</dbReference>
<dbReference type="SMART" id="SM00418">
    <property type="entry name" value="HTH_ARSR"/>
    <property type="match status" value="1"/>
</dbReference>
<dbReference type="InterPro" id="IPR036388">
    <property type="entry name" value="WH-like_DNA-bd_sf"/>
</dbReference>
<proteinExistence type="predicted"/>
<dbReference type="AlphaFoldDB" id="A0A1B1BEP5"/>
<dbReference type="InterPro" id="IPR001845">
    <property type="entry name" value="HTH_ArsR_DNA-bd_dom"/>
</dbReference>
<dbReference type="GO" id="GO:0003700">
    <property type="term" value="F:DNA-binding transcription factor activity"/>
    <property type="evidence" value="ECO:0007669"/>
    <property type="project" value="InterPro"/>
</dbReference>
<gene>
    <name evidence="5" type="ORF">PA27867_0091</name>
</gene>
<dbReference type="Proteomes" id="UP000092582">
    <property type="component" value="Chromosome 1"/>
</dbReference>
<name>A0A1B1BEP5_9MICO</name>
<dbReference type="KEGG" id="cart:PA27867_0091"/>
<dbReference type="InterPro" id="IPR051011">
    <property type="entry name" value="Metal_resp_trans_reg"/>
</dbReference>
<evidence type="ECO:0000313" key="6">
    <source>
        <dbReference type="Proteomes" id="UP000092582"/>
    </source>
</evidence>
<dbReference type="STRING" id="670052.PA27867_0091"/>